<reference key="2">
    <citation type="submission" date="2011-04" db="EMBL/GenBank/DDBJ databases">
        <title>Complete sequence of plasmid 1 of Haliscomenobacter hydrossis DSM 1100.</title>
        <authorList>
            <consortium name="US DOE Joint Genome Institute (JGI-PGF)"/>
            <person name="Lucas S."/>
            <person name="Han J."/>
            <person name="Lapidus A."/>
            <person name="Bruce D."/>
            <person name="Goodwin L."/>
            <person name="Pitluck S."/>
            <person name="Peters L."/>
            <person name="Kyrpides N."/>
            <person name="Mavromatis K."/>
            <person name="Ivanova N."/>
            <person name="Ovchinnikova G."/>
            <person name="Pagani I."/>
            <person name="Daligault H."/>
            <person name="Detter J.C."/>
            <person name="Han C."/>
            <person name="Land M."/>
            <person name="Hauser L."/>
            <person name="Markowitz V."/>
            <person name="Cheng J.-F."/>
            <person name="Hugenholtz P."/>
            <person name="Woyke T."/>
            <person name="Wu D."/>
            <person name="Verbarg S."/>
            <person name="Frueling A."/>
            <person name="Brambilla E."/>
            <person name="Klenk H.-P."/>
            <person name="Eisen J.A."/>
        </authorList>
    </citation>
    <scope>NUCLEOTIDE SEQUENCE</scope>
    <source>
        <strain>DSM 1100</strain>
    </source>
</reference>
<feature type="domain" description="Effector-associated" evidence="1">
    <location>
        <begin position="9"/>
        <end position="85"/>
    </location>
</feature>
<dbReference type="AlphaFoldDB" id="F4L7L5"/>
<evidence type="ECO:0000313" key="3">
    <source>
        <dbReference type="Proteomes" id="UP000008461"/>
    </source>
</evidence>
<protein>
    <recommendedName>
        <fullName evidence="1">Effector-associated domain-containing protein</fullName>
    </recommendedName>
</protein>
<sequence length="92" mass="10599">MSSEKIALWLKIGRLVSEDQADEALQILCDYLEPQNHQLLEQLWLLKHRQTVLDKDFIGGIMSREEARIESSRICSGILKLVKMVSEEENST</sequence>
<dbReference type="RefSeq" id="WP_013768890.1">
    <property type="nucleotide sequence ID" value="NC_015511.1"/>
</dbReference>
<dbReference type="EMBL" id="CP002692">
    <property type="protein sequence ID" value="AEE54373.1"/>
    <property type="molecule type" value="Genomic_DNA"/>
</dbReference>
<name>F4L7L5_HALH1</name>
<organism evidence="2 3">
    <name type="scientific">Haliscomenobacter hydrossis (strain ATCC 27775 / DSM 1100 / LMG 10767 / O)</name>
    <dbReference type="NCBI Taxonomy" id="760192"/>
    <lineage>
        <taxon>Bacteria</taxon>
        <taxon>Pseudomonadati</taxon>
        <taxon>Bacteroidota</taxon>
        <taxon>Saprospiria</taxon>
        <taxon>Saprospirales</taxon>
        <taxon>Haliscomenobacteraceae</taxon>
        <taxon>Haliscomenobacter</taxon>
    </lineage>
</organism>
<dbReference type="Pfam" id="PF19964">
    <property type="entry name" value="EAD11"/>
    <property type="match status" value="1"/>
</dbReference>
<dbReference type="KEGG" id="hhy:Halhy_6557"/>
<accession>F4L7L5</accession>
<evidence type="ECO:0000259" key="1">
    <source>
        <dbReference type="Pfam" id="PF19964"/>
    </source>
</evidence>
<keyword evidence="3" id="KW-1185">Reference proteome</keyword>
<dbReference type="InterPro" id="IPR045439">
    <property type="entry name" value="EAD11"/>
</dbReference>
<proteinExistence type="predicted"/>
<dbReference type="Proteomes" id="UP000008461">
    <property type="component" value="Plasmid pHALHY01"/>
</dbReference>
<reference evidence="2 3" key="1">
    <citation type="journal article" date="2011" name="Stand. Genomic Sci.">
        <title>Complete genome sequence of Haliscomenobacter hydrossis type strain (O).</title>
        <authorList>
            <consortium name="US DOE Joint Genome Institute (JGI-PGF)"/>
            <person name="Daligault H."/>
            <person name="Lapidus A."/>
            <person name="Zeytun A."/>
            <person name="Nolan M."/>
            <person name="Lucas S."/>
            <person name="Del Rio T.G."/>
            <person name="Tice H."/>
            <person name="Cheng J.F."/>
            <person name="Tapia R."/>
            <person name="Han C."/>
            <person name="Goodwin L."/>
            <person name="Pitluck S."/>
            <person name="Liolios K."/>
            <person name="Pagani I."/>
            <person name="Ivanova N."/>
            <person name="Huntemann M."/>
            <person name="Mavromatis K."/>
            <person name="Mikhailova N."/>
            <person name="Pati A."/>
            <person name="Chen A."/>
            <person name="Palaniappan K."/>
            <person name="Land M."/>
            <person name="Hauser L."/>
            <person name="Brambilla E.M."/>
            <person name="Rohde M."/>
            <person name="Verbarg S."/>
            <person name="Goker M."/>
            <person name="Bristow J."/>
            <person name="Eisen J.A."/>
            <person name="Markowitz V."/>
            <person name="Hugenholtz P."/>
            <person name="Kyrpides N.C."/>
            <person name="Klenk H.P."/>
            <person name="Woyke T."/>
        </authorList>
    </citation>
    <scope>NUCLEOTIDE SEQUENCE [LARGE SCALE GENOMIC DNA]</scope>
    <source>
        <strain evidence="3">ATCC 27775 / DSM 1100 / LMG 10767 / O</strain>
        <plasmid evidence="3">Plasmid pHALHY01</plasmid>
    </source>
</reference>
<geneLocation type="plasmid" evidence="2 3">
    <name>pHALHY01</name>
</geneLocation>
<gene>
    <name evidence="2" type="ordered locus">Halhy_6557</name>
</gene>
<keyword evidence="2" id="KW-0614">Plasmid</keyword>
<evidence type="ECO:0000313" key="2">
    <source>
        <dbReference type="EMBL" id="AEE54373.1"/>
    </source>
</evidence>
<dbReference type="HOGENOM" id="CLU_2409178_0_0_10"/>